<comment type="caution">
    <text evidence="1">The sequence shown here is derived from an EMBL/GenBank/DDBJ whole genome shotgun (WGS) entry which is preliminary data.</text>
</comment>
<sequence>MRPSRNADEARQAADAFPTSKTGSIFIEHACGAEIGCRRDR</sequence>
<proteinExistence type="predicted"/>
<accession>A0A0W8FH83</accession>
<dbReference type="EMBL" id="LNQE01001225">
    <property type="protein sequence ID" value="KUG20113.1"/>
    <property type="molecule type" value="Genomic_DNA"/>
</dbReference>
<dbReference type="AlphaFoldDB" id="A0A0W8FH83"/>
<organism evidence="1">
    <name type="scientific">hydrocarbon metagenome</name>
    <dbReference type="NCBI Taxonomy" id="938273"/>
    <lineage>
        <taxon>unclassified sequences</taxon>
        <taxon>metagenomes</taxon>
        <taxon>ecological metagenomes</taxon>
    </lineage>
</organism>
<evidence type="ECO:0000313" key="1">
    <source>
        <dbReference type="EMBL" id="KUG20113.1"/>
    </source>
</evidence>
<name>A0A0W8FH83_9ZZZZ</name>
<gene>
    <name evidence="1" type="ORF">ASZ90_010155</name>
</gene>
<protein>
    <submittedName>
        <fullName evidence="1">Uncharacterized protein</fullName>
    </submittedName>
</protein>
<reference evidence="1" key="1">
    <citation type="journal article" date="2015" name="Proc. Natl. Acad. Sci. U.S.A.">
        <title>Networks of energetic and metabolic interactions define dynamics in microbial communities.</title>
        <authorList>
            <person name="Embree M."/>
            <person name="Liu J.K."/>
            <person name="Al-Bassam M.M."/>
            <person name="Zengler K."/>
        </authorList>
    </citation>
    <scope>NUCLEOTIDE SEQUENCE</scope>
</reference>